<dbReference type="Pfam" id="PF03625">
    <property type="entry name" value="DUF302"/>
    <property type="match status" value="1"/>
</dbReference>
<name>A0A9D1UWZ8_9LACO</name>
<evidence type="ECO:0000313" key="3">
    <source>
        <dbReference type="Proteomes" id="UP000823963"/>
    </source>
</evidence>
<sequence length="126" mass="14548">MQHALINHDIENVERQIKKFIADEGFKIFDDIDQRQEAVNVGLEIPETRLIIFGNPKVGTLLMQENDDITFELPIKILLIQKEKQTELIYRDPLNFPGNNELSAQGQAILQRMHTMYTKMIAAAKQ</sequence>
<reference evidence="2" key="2">
    <citation type="submission" date="2021-04" db="EMBL/GenBank/DDBJ databases">
        <authorList>
            <person name="Gilroy R."/>
        </authorList>
    </citation>
    <scope>NUCLEOTIDE SEQUENCE</scope>
    <source>
        <strain evidence="2">6627</strain>
    </source>
</reference>
<dbReference type="EMBL" id="DXFP01000036">
    <property type="protein sequence ID" value="HIX01935.1"/>
    <property type="molecule type" value="Genomic_DNA"/>
</dbReference>
<evidence type="ECO:0000259" key="1">
    <source>
        <dbReference type="Pfam" id="PF03625"/>
    </source>
</evidence>
<dbReference type="InterPro" id="IPR005180">
    <property type="entry name" value="DUF302"/>
</dbReference>
<gene>
    <name evidence="2" type="ORF">H9861_04185</name>
</gene>
<reference evidence="2" key="1">
    <citation type="journal article" date="2021" name="PeerJ">
        <title>Extensive microbial diversity within the chicken gut microbiome revealed by metagenomics and culture.</title>
        <authorList>
            <person name="Gilroy R."/>
            <person name="Ravi A."/>
            <person name="Getino M."/>
            <person name="Pursley I."/>
            <person name="Horton D.L."/>
            <person name="Alikhan N.F."/>
            <person name="Baker D."/>
            <person name="Gharbi K."/>
            <person name="Hall N."/>
            <person name="Watson M."/>
            <person name="Adriaenssens E.M."/>
            <person name="Foster-Nyarko E."/>
            <person name="Jarju S."/>
            <person name="Secka A."/>
            <person name="Antonio M."/>
            <person name="Oren A."/>
            <person name="Chaudhuri R.R."/>
            <person name="La Ragione R."/>
            <person name="Hildebrand F."/>
            <person name="Pallen M.J."/>
        </authorList>
    </citation>
    <scope>NUCLEOTIDE SEQUENCE</scope>
    <source>
        <strain evidence="2">6627</strain>
    </source>
</reference>
<dbReference type="PANTHER" id="PTHR38342:SF2">
    <property type="entry name" value="INNER MEMBRANE OR EXPORTED"/>
    <property type="match status" value="1"/>
</dbReference>
<dbReference type="PANTHER" id="PTHR38342">
    <property type="entry name" value="SLR5037 PROTEIN"/>
    <property type="match status" value="1"/>
</dbReference>
<evidence type="ECO:0000313" key="2">
    <source>
        <dbReference type="EMBL" id="HIX01935.1"/>
    </source>
</evidence>
<protein>
    <submittedName>
        <fullName evidence="2">DUF302 domain-containing protein</fullName>
    </submittedName>
</protein>
<feature type="domain" description="DUF302" evidence="1">
    <location>
        <begin position="32"/>
        <end position="93"/>
    </location>
</feature>
<dbReference type="InterPro" id="IPR035923">
    <property type="entry name" value="TT1751-like_sf"/>
</dbReference>
<proteinExistence type="predicted"/>
<accession>A0A9D1UWZ8</accession>
<dbReference type="SUPFAM" id="SSF103247">
    <property type="entry name" value="TT1751-like"/>
    <property type="match status" value="1"/>
</dbReference>
<comment type="caution">
    <text evidence="2">The sequence shown here is derived from an EMBL/GenBank/DDBJ whole genome shotgun (WGS) entry which is preliminary data.</text>
</comment>
<dbReference type="Gene3D" id="3.30.310.70">
    <property type="entry name" value="TT1751-like domain"/>
    <property type="match status" value="1"/>
</dbReference>
<organism evidence="2 3">
    <name type="scientific">Candidatus Ligilactobacillus excrementigallinarum</name>
    <dbReference type="NCBI Taxonomy" id="2838641"/>
    <lineage>
        <taxon>Bacteria</taxon>
        <taxon>Bacillati</taxon>
        <taxon>Bacillota</taxon>
        <taxon>Bacilli</taxon>
        <taxon>Lactobacillales</taxon>
        <taxon>Lactobacillaceae</taxon>
        <taxon>Ligilactobacillus</taxon>
    </lineage>
</organism>
<dbReference type="AlphaFoldDB" id="A0A9D1UWZ8"/>
<dbReference type="CDD" id="cd14797">
    <property type="entry name" value="DUF302"/>
    <property type="match status" value="1"/>
</dbReference>
<dbReference type="Proteomes" id="UP000823963">
    <property type="component" value="Unassembled WGS sequence"/>
</dbReference>